<evidence type="ECO:0000256" key="4">
    <source>
        <dbReference type="ARBA" id="ARBA00023170"/>
    </source>
</evidence>
<comment type="function">
    <text evidence="6">Binds to extracellular matrix proteins. Binds to pathogen-associated molecular patterns (PAMPs) present on the cell walls of Gram-positive and Gram-negative bacteria and fungi, behaving as a pattern recognition receptor (PRR). Induces bacterial and fungal aggregation and subsequent inhibition of PAMP-induced cytokine release. Does not possess intrinsic bactericidal activity. May play a role in the innate defense and homeostasis of certain epithelial surfaces.</text>
</comment>
<evidence type="ECO:0000313" key="11">
    <source>
        <dbReference type="EMBL" id="NXR12231.1"/>
    </source>
</evidence>
<keyword evidence="4" id="KW-0675">Receptor</keyword>
<evidence type="ECO:0000256" key="5">
    <source>
        <dbReference type="ARBA" id="ARBA00023180"/>
    </source>
</evidence>
<dbReference type="SMART" id="SM00202">
    <property type="entry name" value="SR"/>
    <property type="match status" value="1"/>
</dbReference>
<evidence type="ECO:0000256" key="7">
    <source>
        <dbReference type="ARBA" id="ARBA00064153"/>
    </source>
</evidence>
<dbReference type="Pfam" id="PF00530">
    <property type="entry name" value="SRCR"/>
    <property type="match status" value="2"/>
</dbReference>
<comment type="subunit">
    <text evidence="7">Interacts with LGALS1 and laminin.</text>
</comment>
<keyword evidence="12" id="KW-1185">Reference proteome</keyword>
<feature type="disulfide bond" evidence="9">
    <location>
        <begin position="18"/>
        <end position="82"/>
    </location>
</feature>
<dbReference type="FunFam" id="3.10.250.10:FF:000007">
    <property type="entry name" value="Soluble scavenger receptor cysteine-rich domain-containing protein SSC5D"/>
    <property type="match status" value="1"/>
</dbReference>
<feature type="domain" description="SRCR" evidence="10">
    <location>
        <begin position="110"/>
        <end position="154"/>
    </location>
</feature>
<proteinExistence type="predicted"/>
<evidence type="ECO:0000256" key="2">
    <source>
        <dbReference type="ARBA" id="ARBA00022737"/>
    </source>
</evidence>
<evidence type="ECO:0000256" key="1">
    <source>
        <dbReference type="ARBA" id="ARBA00022729"/>
    </source>
</evidence>
<evidence type="ECO:0000313" key="12">
    <source>
        <dbReference type="Proteomes" id="UP000536381"/>
    </source>
</evidence>
<name>A0A7L2IQU7_9PICI</name>
<reference evidence="11 12" key="1">
    <citation type="submission" date="2019-09" db="EMBL/GenBank/DDBJ databases">
        <title>Bird 10,000 Genomes (B10K) Project - Family phase.</title>
        <authorList>
            <person name="Zhang G."/>
        </authorList>
    </citation>
    <scope>NUCLEOTIDE SEQUENCE [LARGE SCALE GENOMIC DNA]</scope>
    <source>
        <strain evidence="11">B10K-DU-001-42</strain>
        <tissue evidence="11">Muscle</tissue>
    </source>
</reference>
<evidence type="ECO:0000259" key="10">
    <source>
        <dbReference type="PROSITE" id="PS50287"/>
    </source>
</evidence>
<keyword evidence="2" id="KW-0677">Repeat</keyword>
<comment type="caution">
    <text evidence="9">Lacks conserved residue(s) required for the propagation of feature annotation.</text>
</comment>
<dbReference type="PRINTS" id="PR00258">
    <property type="entry name" value="SPERACTRCPTR"/>
</dbReference>
<protein>
    <recommendedName>
        <fullName evidence="8">Soluble scavenger receptor cysteine-rich domain-containing protein SSC5D</fullName>
    </recommendedName>
</protein>
<comment type="caution">
    <text evidence="11">The sequence shown here is derived from an EMBL/GenBank/DDBJ whole genome shotgun (WGS) entry which is preliminary data.</text>
</comment>
<feature type="disulfide bond" evidence="9">
    <location>
        <begin position="62"/>
        <end position="72"/>
    </location>
</feature>
<dbReference type="PROSITE" id="PS00420">
    <property type="entry name" value="SRCR_1"/>
    <property type="match status" value="1"/>
</dbReference>
<dbReference type="GO" id="GO:0005886">
    <property type="term" value="C:plasma membrane"/>
    <property type="evidence" value="ECO:0007669"/>
    <property type="project" value="TreeGrafter"/>
</dbReference>
<dbReference type="PANTHER" id="PTHR48071:SF27">
    <property type="entry name" value="SCAVENGER RECEPTOR CYSTEINE-RICH TYPE 1 PROTEIN M130-LIKE"/>
    <property type="match status" value="1"/>
</dbReference>
<dbReference type="AlphaFoldDB" id="A0A7L2IQU7"/>
<evidence type="ECO:0000256" key="9">
    <source>
        <dbReference type="PROSITE-ProRule" id="PRU00196"/>
    </source>
</evidence>
<keyword evidence="3 9" id="KW-1015">Disulfide bond</keyword>
<feature type="domain" description="SRCR" evidence="10">
    <location>
        <begin position="1"/>
        <end position="93"/>
    </location>
</feature>
<feature type="non-terminal residue" evidence="11">
    <location>
        <position position="154"/>
    </location>
</feature>
<sequence>SCVGRVELLHAHKWGTVCDDSWDLQDARVVCRQLGCGTALAAPGMARFGQGSDPIWLDEVHCLGTEESLGQCQLAPWGQHNCGHEEDAGVVCSAPLRLLLLVPGPSPLQLQLQDGLQPCSGTVQVKLTGSWHQVCGTSWSLLEAEVVCRQLGCG</sequence>
<dbReference type="GO" id="GO:0004252">
    <property type="term" value="F:serine-type endopeptidase activity"/>
    <property type="evidence" value="ECO:0007669"/>
    <property type="project" value="TreeGrafter"/>
</dbReference>
<keyword evidence="5" id="KW-0325">Glycoprotein</keyword>
<dbReference type="InterPro" id="IPR001190">
    <property type="entry name" value="SRCR"/>
</dbReference>
<dbReference type="Proteomes" id="UP000536381">
    <property type="component" value="Unassembled WGS sequence"/>
</dbReference>
<evidence type="ECO:0000256" key="6">
    <source>
        <dbReference type="ARBA" id="ARBA00058074"/>
    </source>
</evidence>
<evidence type="ECO:0000256" key="8">
    <source>
        <dbReference type="ARBA" id="ARBA00069168"/>
    </source>
</evidence>
<dbReference type="EMBL" id="VWYK01079816">
    <property type="protein sequence ID" value="NXR12231.1"/>
    <property type="molecule type" value="Genomic_DNA"/>
</dbReference>
<dbReference type="PANTHER" id="PTHR48071">
    <property type="entry name" value="SRCR DOMAIN-CONTAINING PROTEIN"/>
    <property type="match status" value="1"/>
</dbReference>
<feature type="disulfide bond" evidence="9">
    <location>
        <begin position="31"/>
        <end position="92"/>
    </location>
</feature>
<dbReference type="Gene3D" id="3.10.250.10">
    <property type="entry name" value="SRCR-like domain"/>
    <property type="match status" value="2"/>
</dbReference>
<keyword evidence="1" id="KW-0732">Signal</keyword>
<organism evidence="11 12">
    <name type="scientific">Semnornis frantzii</name>
    <dbReference type="NCBI Taxonomy" id="91796"/>
    <lineage>
        <taxon>Eukaryota</taxon>
        <taxon>Metazoa</taxon>
        <taxon>Chordata</taxon>
        <taxon>Craniata</taxon>
        <taxon>Vertebrata</taxon>
        <taxon>Euteleostomi</taxon>
        <taxon>Archelosauria</taxon>
        <taxon>Archosauria</taxon>
        <taxon>Dinosauria</taxon>
        <taxon>Saurischia</taxon>
        <taxon>Theropoda</taxon>
        <taxon>Coelurosauria</taxon>
        <taxon>Aves</taxon>
        <taxon>Neognathae</taxon>
        <taxon>Neoaves</taxon>
        <taxon>Telluraves</taxon>
        <taxon>Coraciimorphae</taxon>
        <taxon>Piciformes</taxon>
        <taxon>Ramphastidae</taxon>
        <taxon>Semnornis</taxon>
    </lineage>
</organism>
<dbReference type="SUPFAM" id="SSF56487">
    <property type="entry name" value="SRCR-like"/>
    <property type="match status" value="2"/>
</dbReference>
<feature type="non-terminal residue" evidence="11">
    <location>
        <position position="1"/>
    </location>
</feature>
<dbReference type="GO" id="GO:0031638">
    <property type="term" value="P:zymogen activation"/>
    <property type="evidence" value="ECO:0007669"/>
    <property type="project" value="TreeGrafter"/>
</dbReference>
<evidence type="ECO:0000256" key="3">
    <source>
        <dbReference type="ARBA" id="ARBA00023157"/>
    </source>
</evidence>
<dbReference type="OrthoDB" id="536948at2759"/>
<gene>
    <name evidence="11" type="primary">Dmbt1_3</name>
    <name evidence="11" type="ORF">SEMFRA_R00335</name>
</gene>
<dbReference type="PROSITE" id="PS50287">
    <property type="entry name" value="SRCR_2"/>
    <property type="match status" value="2"/>
</dbReference>
<dbReference type="InterPro" id="IPR036772">
    <property type="entry name" value="SRCR-like_dom_sf"/>
</dbReference>
<accession>A0A7L2IQU7</accession>